<dbReference type="Pfam" id="PF03734">
    <property type="entry name" value="YkuD"/>
    <property type="match status" value="1"/>
</dbReference>
<evidence type="ECO:0000256" key="9">
    <source>
        <dbReference type="SAM" id="SignalP"/>
    </source>
</evidence>
<dbReference type="EMBL" id="WTYO01000008">
    <property type="protein sequence ID" value="MXO69884.1"/>
    <property type="molecule type" value="Genomic_DNA"/>
</dbReference>
<comment type="similarity">
    <text evidence="2">Belongs to the YkuD family.</text>
</comment>
<comment type="pathway">
    <text evidence="1 7">Cell wall biogenesis; peptidoglycan biosynthesis.</text>
</comment>
<feature type="domain" description="L,D-TPase catalytic" evidence="10">
    <location>
        <begin position="245"/>
        <end position="419"/>
    </location>
</feature>
<evidence type="ECO:0000259" key="10">
    <source>
        <dbReference type="PROSITE" id="PS52029"/>
    </source>
</evidence>
<dbReference type="InterPro" id="IPR005490">
    <property type="entry name" value="LD_TPept_cat_dom"/>
</dbReference>
<reference evidence="11 12" key="1">
    <citation type="submission" date="2019-12" db="EMBL/GenBank/DDBJ databases">
        <title>Genomic-based taxomic classification of the family Erythrobacteraceae.</title>
        <authorList>
            <person name="Xu L."/>
        </authorList>
    </citation>
    <scope>NUCLEOTIDE SEQUENCE [LARGE SCALE GENOMIC DNA]</scope>
    <source>
        <strain evidence="11 12">H32</strain>
    </source>
</reference>
<dbReference type="InterPro" id="IPR052905">
    <property type="entry name" value="LD-transpeptidase_YkuD-like"/>
</dbReference>
<proteinExistence type="inferred from homology"/>
<evidence type="ECO:0000256" key="1">
    <source>
        <dbReference type="ARBA" id="ARBA00004752"/>
    </source>
</evidence>
<dbReference type="PANTHER" id="PTHR41533">
    <property type="entry name" value="L,D-TRANSPEPTIDASE HI_1667-RELATED"/>
    <property type="match status" value="1"/>
</dbReference>
<evidence type="ECO:0000256" key="7">
    <source>
        <dbReference type="PROSITE-ProRule" id="PRU01373"/>
    </source>
</evidence>
<sequence length="493" mass="53642">MNIHLRSTFLAAASLAALLPAAAGAQARSPANLLPEAQAIGEYPVQPDDDAVVSEPAARPEPAAAPAAPAAGSEASADPVRSVAREVVQQFAPEVQPWSSANAERLLAVIEGIGAEGLDPADYDPAALRSAILAGPGEELDRLASRAFAWLVEDMRDGRTPMEARRQWFVVDPDPDRYRTADVMAEALASGDIAGAIEAVAPLHPDYARLRDELAATPAGQTARRKLIRANMDRWRWLARDLGSQYLITNVPEYQLRLTVNDKIMRTYKTIVGKPGRTATPQLAETVEGVIFNPNWTVPQSIVKGEGLGARVLNNPGWAKANGYKGWRDKKTGFVTVVQQPGPGNSLGLMKLDMPNPHAIFLHDTPSRHLFNRADRALSHGCIRTERASELAITLAILAQNPTDDAERKAAAQEAVEILKSGKYTRVPFESRMPVYITYFTMGTDIDGKLRSFDDIYGRDAPVLAALDAPRQQHRARRTSEEAVEIIDDMKTT</sequence>
<keyword evidence="5 7" id="KW-0573">Peptidoglycan synthesis</keyword>
<protein>
    <submittedName>
        <fullName evidence="11">L,D-transpeptidase family protein</fullName>
    </submittedName>
</protein>
<dbReference type="InterPro" id="IPR006311">
    <property type="entry name" value="TAT_signal"/>
</dbReference>
<evidence type="ECO:0000256" key="6">
    <source>
        <dbReference type="ARBA" id="ARBA00023316"/>
    </source>
</evidence>
<evidence type="ECO:0000256" key="2">
    <source>
        <dbReference type="ARBA" id="ARBA00005992"/>
    </source>
</evidence>
<evidence type="ECO:0000256" key="5">
    <source>
        <dbReference type="ARBA" id="ARBA00022984"/>
    </source>
</evidence>
<dbReference type="RefSeq" id="WP_160734483.1">
    <property type="nucleotide sequence ID" value="NZ_WTYO01000008.1"/>
</dbReference>
<keyword evidence="4 7" id="KW-0133">Cell shape</keyword>
<dbReference type="PROSITE" id="PS52029">
    <property type="entry name" value="LD_TPASE"/>
    <property type="match status" value="1"/>
</dbReference>
<accession>A0ABW9V181</accession>
<dbReference type="Pfam" id="PF20142">
    <property type="entry name" value="Scaffold"/>
    <property type="match status" value="1"/>
</dbReference>
<dbReference type="Proteomes" id="UP000444401">
    <property type="component" value="Unassembled WGS sequence"/>
</dbReference>
<evidence type="ECO:0000256" key="3">
    <source>
        <dbReference type="ARBA" id="ARBA00022679"/>
    </source>
</evidence>
<dbReference type="PROSITE" id="PS51318">
    <property type="entry name" value="TAT"/>
    <property type="match status" value="1"/>
</dbReference>
<keyword evidence="6 7" id="KW-0961">Cell wall biogenesis/degradation</keyword>
<keyword evidence="9" id="KW-0732">Signal</keyword>
<keyword evidence="12" id="KW-1185">Reference proteome</keyword>
<feature type="compositionally biased region" description="Low complexity" evidence="8">
    <location>
        <begin position="54"/>
        <end position="77"/>
    </location>
</feature>
<evidence type="ECO:0000313" key="11">
    <source>
        <dbReference type="EMBL" id="MXO69884.1"/>
    </source>
</evidence>
<dbReference type="Gene3D" id="2.40.440.10">
    <property type="entry name" value="L,D-transpeptidase catalytic domain-like"/>
    <property type="match status" value="1"/>
</dbReference>
<keyword evidence="3" id="KW-0808">Transferase</keyword>
<evidence type="ECO:0000256" key="4">
    <source>
        <dbReference type="ARBA" id="ARBA00022960"/>
    </source>
</evidence>
<name>A0ABW9V181_9SPHN</name>
<dbReference type="InterPro" id="IPR045380">
    <property type="entry name" value="LD_TPept_scaffold_dom"/>
</dbReference>
<feature type="active site" description="Nucleophile" evidence="7">
    <location>
        <position position="382"/>
    </location>
</feature>
<feature type="signal peptide" evidence="9">
    <location>
        <begin position="1"/>
        <end position="27"/>
    </location>
</feature>
<dbReference type="SUPFAM" id="SSF141523">
    <property type="entry name" value="L,D-transpeptidase catalytic domain-like"/>
    <property type="match status" value="1"/>
</dbReference>
<gene>
    <name evidence="11" type="ORF">GRI72_13775</name>
</gene>
<dbReference type="PANTHER" id="PTHR41533:SF2">
    <property type="entry name" value="BLR7131 PROTEIN"/>
    <property type="match status" value="1"/>
</dbReference>
<feature type="region of interest" description="Disordered" evidence="8">
    <location>
        <begin position="47"/>
        <end position="78"/>
    </location>
</feature>
<evidence type="ECO:0000256" key="8">
    <source>
        <dbReference type="SAM" id="MobiDB-lite"/>
    </source>
</evidence>
<feature type="active site" description="Proton donor/acceptor" evidence="7">
    <location>
        <position position="363"/>
    </location>
</feature>
<organism evidence="11 12">
    <name type="scientific">Pelagerythrobacter marinus</name>
    <dbReference type="NCBI Taxonomy" id="538382"/>
    <lineage>
        <taxon>Bacteria</taxon>
        <taxon>Pseudomonadati</taxon>
        <taxon>Pseudomonadota</taxon>
        <taxon>Alphaproteobacteria</taxon>
        <taxon>Sphingomonadales</taxon>
        <taxon>Erythrobacteraceae</taxon>
        <taxon>Pelagerythrobacter</taxon>
    </lineage>
</organism>
<evidence type="ECO:0000313" key="12">
    <source>
        <dbReference type="Proteomes" id="UP000444401"/>
    </source>
</evidence>
<comment type="caution">
    <text evidence="11">The sequence shown here is derived from an EMBL/GenBank/DDBJ whole genome shotgun (WGS) entry which is preliminary data.</text>
</comment>
<feature type="chain" id="PRO_5045538804" evidence="9">
    <location>
        <begin position="28"/>
        <end position="493"/>
    </location>
</feature>
<dbReference type="InterPro" id="IPR038063">
    <property type="entry name" value="Transpep_catalytic_dom"/>
</dbReference>
<dbReference type="CDD" id="cd16913">
    <property type="entry name" value="YkuD_like"/>
    <property type="match status" value="1"/>
</dbReference>